<dbReference type="Proteomes" id="UP001363460">
    <property type="component" value="Chromosome"/>
</dbReference>
<dbReference type="SUPFAM" id="SSF54427">
    <property type="entry name" value="NTF2-like"/>
    <property type="match status" value="1"/>
</dbReference>
<evidence type="ECO:0000259" key="1">
    <source>
        <dbReference type="Pfam" id="PF12680"/>
    </source>
</evidence>
<name>A0ABZ2I8I3_9CAUL</name>
<sequence length="141" mass="15314">MTAPDDDRILALADRFIAAIRAGDIEAVKACYHSEAEVWLNTAGVAVNREANLAVLAAFAAKTSERRYEDRRVCILPGGPNRPGGYVQQHVLHATHKAGPVLVLPAVLVCQIQDDRIIRLEEYFDSAPLIAWRAQADAAAA</sequence>
<dbReference type="Gene3D" id="3.10.450.50">
    <property type="match status" value="1"/>
</dbReference>
<dbReference type="EMBL" id="CP146369">
    <property type="protein sequence ID" value="WWT53927.1"/>
    <property type="molecule type" value="Genomic_DNA"/>
</dbReference>
<dbReference type="InterPro" id="IPR037401">
    <property type="entry name" value="SnoaL-like"/>
</dbReference>
<accession>A0ABZ2I8I3</accession>
<gene>
    <name evidence="2" type="ORF">V8J38_11765</name>
</gene>
<keyword evidence="3" id="KW-1185">Reference proteome</keyword>
<reference evidence="2 3" key="1">
    <citation type="submission" date="2024-02" db="EMBL/GenBank/DDBJ databases">
        <title>Distribution and functional of Brevundimonas-related endobacteria within Verticillium dahliae.</title>
        <authorList>
            <person name="Zeng H."/>
        </authorList>
    </citation>
    <scope>NUCLEOTIDE SEQUENCE [LARGE SCALE GENOMIC DNA]</scope>
    <source>
        <strain evidence="2 3">TRM 44200</strain>
    </source>
</reference>
<feature type="domain" description="SnoaL-like" evidence="1">
    <location>
        <begin position="14"/>
        <end position="119"/>
    </location>
</feature>
<dbReference type="InterPro" id="IPR032710">
    <property type="entry name" value="NTF2-like_dom_sf"/>
</dbReference>
<dbReference type="Pfam" id="PF12680">
    <property type="entry name" value="SnoaL_2"/>
    <property type="match status" value="1"/>
</dbReference>
<dbReference type="RefSeq" id="WP_338575899.1">
    <property type="nucleotide sequence ID" value="NZ_CP146369.1"/>
</dbReference>
<protein>
    <submittedName>
        <fullName evidence="2">Nuclear transport factor 2 family protein</fullName>
    </submittedName>
</protein>
<evidence type="ECO:0000313" key="2">
    <source>
        <dbReference type="EMBL" id="WWT53927.1"/>
    </source>
</evidence>
<organism evidence="2 3">
    <name type="scientific">Brevundimonas olei</name>
    <dbReference type="NCBI Taxonomy" id="657642"/>
    <lineage>
        <taxon>Bacteria</taxon>
        <taxon>Pseudomonadati</taxon>
        <taxon>Pseudomonadota</taxon>
        <taxon>Alphaproteobacteria</taxon>
        <taxon>Caulobacterales</taxon>
        <taxon>Caulobacteraceae</taxon>
        <taxon>Brevundimonas</taxon>
    </lineage>
</organism>
<evidence type="ECO:0000313" key="3">
    <source>
        <dbReference type="Proteomes" id="UP001363460"/>
    </source>
</evidence>
<proteinExistence type="predicted"/>